<dbReference type="InterPro" id="IPR051609">
    <property type="entry name" value="NmrA/Isoflavone_reductase-like"/>
</dbReference>
<evidence type="ECO:0000313" key="4">
    <source>
        <dbReference type="EMBL" id="KAJ4330062.1"/>
    </source>
</evidence>
<dbReference type="Gene3D" id="3.90.25.10">
    <property type="entry name" value="UDP-galactose 4-epimerase, domain 1"/>
    <property type="match status" value="1"/>
</dbReference>
<keyword evidence="2" id="KW-0560">Oxidoreductase</keyword>
<dbReference type="Pfam" id="PF05368">
    <property type="entry name" value="NmrA"/>
    <property type="match status" value="1"/>
</dbReference>
<keyword evidence="5" id="KW-1185">Reference proteome</keyword>
<comment type="caution">
    <text evidence="4">The sequence shown here is derived from an EMBL/GenBank/DDBJ whole genome shotgun (WGS) entry which is preliminary data.</text>
</comment>
<dbReference type="SUPFAM" id="SSF51735">
    <property type="entry name" value="NAD(P)-binding Rossmann-fold domains"/>
    <property type="match status" value="1"/>
</dbReference>
<dbReference type="AlphaFoldDB" id="A0A9W8WQ06"/>
<dbReference type="PANTHER" id="PTHR47706:SF10">
    <property type="entry name" value="NMRA-LIKE DOMAIN-CONTAINING PROTEIN"/>
    <property type="match status" value="1"/>
</dbReference>
<dbReference type="Proteomes" id="UP001140562">
    <property type="component" value="Unassembled WGS sequence"/>
</dbReference>
<protein>
    <recommendedName>
        <fullName evidence="3">NmrA-like domain-containing protein</fullName>
    </recommendedName>
</protein>
<evidence type="ECO:0000259" key="3">
    <source>
        <dbReference type="Pfam" id="PF05368"/>
    </source>
</evidence>
<gene>
    <name evidence="4" type="ORF">N0V87_010322</name>
</gene>
<keyword evidence="1" id="KW-0521">NADP</keyword>
<dbReference type="OrthoDB" id="9984533at2759"/>
<evidence type="ECO:0000256" key="2">
    <source>
        <dbReference type="ARBA" id="ARBA00023002"/>
    </source>
</evidence>
<organism evidence="4 5">
    <name type="scientific">Didymella glomerata</name>
    <dbReference type="NCBI Taxonomy" id="749621"/>
    <lineage>
        <taxon>Eukaryota</taxon>
        <taxon>Fungi</taxon>
        <taxon>Dikarya</taxon>
        <taxon>Ascomycota</taxon>
        <taxon>Pezizomycotina</taxon>
        <taxon>Dothideomycetes</taxon>
        <taxon>Pleosporomycetidae</taxon>
        <taxon>Pleosporales</taxon>
        <taxon>Pleosporineae</taxon>
        <taxon>Didymellaceae</taxon>
        <taxon>Didymella</taxon>
    </lineage>
</organism>
<proteinExistence type="predicted"/>
<dbReference type="CDD" id="cd05259">
    <property type="entry name" value="PCBER_SDR_a"/>
    <property type="match status" value="1"/>
</dbReference>
<dbReference type="InterPro" id="IPR045312">
    <property type="entry name" value="PCBER-like"/>
</dbReference>
<reference evidence="4" key="1">
    <citation type="submission" date="2022-10" db="EMBL/GenBank/DDBJ databases">
        <title>Tapping the CABI collections for fungal endophytes: first genome assemblies for Collariella, Neodidymelliopsis, Ascochyta clinopodiicola, Didymella pomorum, Didymosphaeria variabile, Neocosmospora piperis and Neocucurbitaria cava.</title>
        <authorList>
            <person name="Hill R."/>
        </authorList>
    </citation>
    <scope>NUCLEOTIDE SEQUENCE</scope>
    <source>
        <strain evidence="4">IMI 360193</strain>
    </source>
</reference>
<dbReference type="Gene3D" id="3.40.50.720">
    <property type="entry name" value="NAD(P)-binding Rossmann-like Domain"/>
    <property type="match status" value="1"/>
</dbReference>
<accession>A0A9W8WQ06</accession>
<name>A0A9W8WQ06_9PLEO</name>
<dbReference type="GO" id="GO:0016491">
    <property type="term" value="F:oxidoreductase activity"/>
    <property type="evidence" value="ECO:0007669"/>
    <property type="project" value="UniProtKB-KW"/>
</dbReference>
<dbReference type="EMBL" id="JAPEUV010000231">
    <property type="protein sequence ID" value="KAJ4330062.1"/>
    <property type="molecule type" value="Genomic_DNA"/>
</dbReference>
<dbReference type="PANTHER" id="PTHR47706">
    <property type="entry name" value="NMRA-LIKE FAMILY PROTEIN"/>
    <property type="match status" value="1"/>
</dbReference>
<evidence type="ECO:0000313" key="5">
    <source>
        <dbReference type="Proteomes" id="UP001140562"/>
    </source>
</evidence>
<sequence length="303" mass="32484">MSTMSYKNVIIIGAGGNLGPPVLKAFLSSSFNTSVLSREGSNSTFPSGVNVIHANYDDPESLKKAFQGQDAVVSLVGGAALGDQEKLIDASIAAGVKRFFPSEFGSDTPNPRTRELVPLFSAKTGAVAYLKSKESAISWTSVITGPFFDWGLKVGFLGFNLQDKTFTVVDSGDATFSTTNVLYIGKALVAALVKADQTKNQYVYVSEFQISQNELLKLAEKVTGEEFTVKKTTFKEHVALGNKLLSEGNHAGLGPLIQSITFGDERLGDLSKNGLWNERLGLEVDSIEDSIKTGFAGKLLHEA</sequence>
<evidence type="ECO:0000256" key="1">
    <source>
        <dbReference type="ARBA" id="ARBA00022857"/>
    </source>
</evidence>
<dbReference type="InterPro" id="IPR036291">
    <property type="entry name" value="NAD(P)-bd_dom_sf"/>
</dbReference>
<dbReference type="InterPro" id="IPR008030">
    <property type="entry name" value="NmrA-like"/>
</dbReference>
<feature type="domain" description="NmrA-like" evidence="3">
    <location>
        <begin position="7"/>
        <end position="233"/>
    </location>
</feature>